<dbReference type="RefSeq" id="YP_009211658.1">
    <property type="nucleotide sequence ID" value="NC_028940.1"/>
</dbReference>
<dbReference type="Proteomes" id="UP000030739">
    <property type="component" value="Segment"/>
</dbReference>
<evidence type="ECO:0000259" key="1">
    <source>
        <dbReference type="Pfam" id="PF24051"/>
    </source>
</evidence>
<gene>
    <name evidence="2" type="ORF">PM2_237</name>
</gene>
<evidence type="ECO:0000313" key="2">
    <source>
        <dbReference type="EMBL" id="AHY25199.1"/>
    </source>
</evidence>
<keyword evidence="3" id="KW-1185">Reference proteome</keyword>
<accession>A0A0A0PZN8</accession>
<dbReference type="Pfam" id="PF24051">
    <property type="entry name" value="DUF7355"/>
    <property type="match status" value="1"/>
</dbReference>
<proteinExistence type="predicted"/>
<evidence type="ECO:0000313" key="3">
    <source>
        <dbReference type="Proteomes" id="UP000030739"/>
    </source>
</evidence>
<dbReference type="EMBL" id="KF835987">
    <property type="protein sequence ID" value="AHY25199.1"/>
    <property type="molecule type" value="Genomic_DNA"/>
</dbReference>
<feature type="domain" description="DUF7355" evidence="1">
    <location>
        <begin position="1"/>
        <end position="88"/>
    </location>
</feature>
<dbReference type="KEGG" id="vg:26638130"/>
<dbReference type="InterPro" id="IPR055779">
    <property type="entry name" value="DUF7355"/>
</dbReference>
<organism evidence="2 3">
    <name type="scientific">Pectobacterium bacteriophage PM2</name>
    <dbReference type="NCBI Taxonomy" id="1429794"/>
    <lineage>
        <taxon>Viruses</taxon>
        <taxon>Duplodnaviria</taxon>
        <taxon>Heunggongvirae</taxon>
        <taxon>Uroviricota</taxon>
        <taxon>Caudoviricetes</taxon>
        <taxon>Pantevenvirales</taxon>
        <taxon>Straboviridae</taxon>
        <taxon>Tevenvirinae</taxon>
        <taxon>Mosugukvirus</taxon>
        <taxon>Mosugukvirus pm2</taxon>
    </lineage>
</organism>
<sequence length="89" mass="10301">MFPTYAEVINVTFRQVLGNNFNTNTLSKAKIKEDFEKALNTLYDNISEVNVTHCSFYTTSSVTFIIKDQSLTVWVEYDWDTQETFQGAK</sequence>
<name>A0A0A0PZN8_9CAUD</name>
<reference evidence="2 3" key="1">
    <citation type="journal article" date="2015" name="Plant Pathol. J.">
        <title>Isolation and Genomic Characterization of the T4-Like Bacteriophage PM2 Infecting Pectobacterium carotovorum subsp. carotovorum.</title>
        <authorList>
            <person name="Lim J.A."/>
            <person name="Lee D.H."/>
            <person name="Heu S."/>
        </authorList>
    </citation>
    <scope>NUCLEOTIDE SEQUENCE [LARGE SCALE GENOMIC DNA]</scope>
</reference>
<dbReference type="GeneID" id="26638130"/>
<protein>
    <recommendedName>
        <fullName evidence="1">DUF7355 domain-containing protein</fullName>
    </recommendedName>
</protein>